<feature type="region of interest" description="Disordered" evidence="8">
    <location>
        <begin position="141"/>
        <end position="164"/>
    </location>
</feature>
<keyword evidence="4" id="KW-1003">Cell membrane</keyword>
<dbReference type="EMBL" id="CP102774">
    <property type="protein sequence ID" value="UZF87233.1"/>
    <property type="molecule type" value="Genomic_DNA"/>
</dbReference>
<dbReference type="Pfam" id="PF01594">
    <property type="entry name" value="AI-2E_transport"/>
    <property type="match status" value="2"/>
</dbReference>
<organism evidence="10">
    <name type="scientific">Bosea sp. NBC_00436</name>
    <dbReference type="NCBI Taxonomy" id="2969620"/>
    <lineage>
        <taxon>Bacteria</taxon>
        <taxon>Pseudomonadati</taxon>
        <taxon>Pseudomonadota</taxon>
        <taxon>Alphaproteobacteria</taxon>
        <taxon>Hyphomicrobiales</taxon>
        <taxon>Boseaceae</taxon>
        <taxon>Bosea</taxon>
    </lineage>
</organism>
<sequence length="656" mass="69731">MPAIEVTPTVAAPSARSPADVVSNVAIGAFIIAALYFGREVFVPVALAILFSFVLAPLVKGLQKLRVPRAPAVFVVVLIAFATLAALTMAMVGQATQLASELPTYQSTIRAKIAALKGSGAGSGVLSRAADVLQDLGKELDRPKAEAPASSGTPGPARDGRPIPVEVHQPEPGAIQTLQAFLAPLIHPLTTTGIVLIFVVFILLKREDLRNRFIRLTGTYDLQKTTAAFDDAGKRLSRLFLTQLIVNAGFGVVIGCGLAAIGVPSALLWGILAAILRFIPYLGAVLSAVFPMVIAASVDPGWTMLALTATLFAIAEPLAGHVIEPLAYGRSTGLSPIAIVVAATFWTWLWGPIGLVLATPLTVCLVVLGRHVDRLEFLDVMLGDRPALSAPEIFYQRILAGDPAEAADKAEEVLKERSLSAYYDEVALEGLRLAAADEARGVLDAARRNQILATIREVVEDLSDHDDRPPSRDAASTDPETEAAVEQTNEQEGASDLPVLTAAELKETFRDGGGVVCIGARSQLDEAAALMLCQILEKHGLTAEALPPTALLAPGMERLAERAPALICLCYIGPHNAAHMKYALRRLRRRLPMAILVLGELSQISSPLADSKAPLLADEVETSLRGVCRLCLQFAKKGARQATKRQISNDHRLANA</sequence>
<evidence type="ECO:0000256" key="7">
    <source>
        <dbReference type="ARBA" id="ARBA00023136"/>
    </source>
</evidence>
<name>A0A9E7ZLW2_9HYPH</name>
<gene>
    <name evidence="10" type="ORF">NWE54_00040</name>
</gene>
<evidence type="ECO:0000256" key="3">
    <source>
        <dbReference type="ARBA" id="ARBA00022448"/>
    </source>
</evidence>
<proteinExistence type="inferred from homology"/>
<evidence type="ECO:0000256" key="5">
    <source>
        <dbReference type="ARBA" id="ARBA00022692"/>
    </source>
</evidence>
<protein>
    <submittedName>
        <fullName evidence="10">AI-2E family transporter</fullName>
    </submittedName>
</protein>
<evidence type="ECO:0000256" key="9">
    <source>
        <dbReference type="SAM" id="Phobius"/>
    </source>
</evidence>
<dbReference type="AlphaFoldDB" id="A0A9E7ZLW2"/>
<dbReference type="GO" id="GO:0005886">
    <property type="term" value="C:plasma membrane"/>
    <property type="evidence" value="ECO:0007669"/>
    <property type="project" value="UniProtKB-SubCell"/>
</dbReference>
<feature type="transmembrane region" description="Helical" evidence="9">
    <location>
        <begin position="21"/>
        <end position="37"/>
    </location>
</feature>
<evidence type="ECO:0000256" key="6">
    <source>
        <dbReference type="ARBA" id="ARBA00022989"/>
    </source>
</evidence>
<comment type="subcellular location">
    <subcellularLocation>
        <location evidence="1">Cell membrane</location>
        <topology evidence="1">Multi-pass membrane protein</topology>
    </subcellularLocation>
</comment>
<feature type="transmembrane region" description="Helical" evidence="9">
    <location>
        <begin position="43"/>
        <end position="59"/>
    </location>
</feature>
<evidence type="ECO:0000256" key="8">
    <source>
        <dbReference type="SAM" id="MobiDB-lite"/>
    </source>
</evidence>
<feature type="transmembrane region" description="Helical" evidence="9">
    <location>
        <begin position="305"/>
        <end position="323"/>
    </location>
</feature>
<evidence type="ECO:0000313" key="10">
    <source>
        <dbReference type="EMBL" id="UZF87233.1"/>
    </source>
</evidence>
<feature type="region of interest" description="Disordered" evidence="8">
    <location>
        <begin position="461"/>
        <end position="497"/>
    </location>
</feature>
<dbReference type="PANTHER" id="PTHR21716:SF53">
    <property type="entry name" value="PERMEASE PERM-RELATED"/>
    <property type="match status" value="1"/>
</dbReference>
<comment type="similarity">
    <text evidence="2">Belongs to the autoinducer-2 exporter (AI-2E) (TC 2.A.86) family.</text>
</comment>
<keyword evidence="5 9" id="KW-0812">Transmembrane</keyword>
<accession>A0A9E7ZLW2</accession>
<feature type="transmembrane region" description="Helical" evidence="9">
    <location>
        <begin position="71"/>
        <end position="92"/>
    </location>
</feature>
<dbReference type="GO" id="GO:0055085">
    <property type="term" value="P:transmembrane transport"/>
    <property type="evidence" value="ECO:0007669"/>
    <property type="project" value="TreeGrafter"/>
</dbReference>
<evidence type="ECO:0000256" key="2">
    <source>
        <dbReference type="ARBA" id="ARBA00009773"/>
    </source>
</evidence>
<dbReference type="PANTHER" id="PTHR21716">
    <property type="entry name" value="TRANSMEMBRANE PROTEIN"/>
    <property type="match status" value="1"/>
</dbReference>
<evidence type="ECO:0000256" key="1">
    <source>
        <dbReference type="ARBA" id="ARBA00004651"/>
    </source>
</evidence>
<keyword evidence="3" id="KW-0813">Transport</keyword>
<keyword evidence="7 9" id="KW-0472">Membrane</keyword>
<feature type="transmembrane region" description="Helical" evidence="9">
    <location>
        <begin position="335"/>
        <end position="368"/>
    </location>
</feature>
<reference evidence="10" key="1">
    <citation type="submission" date="2022-08" db="EMBL/GenBank/DDBJ databases">
        <title>Complete Genome Sequences of 2 Bosea sp. soil isolates.</title>
        <authorList>
            <person name="Alvarez Arevalo M."/>
            <person name="Sterndorff E.B."/>
            <person name="Faurdal D."/>
            <person name="Joergensen T.S."/>
            <person name="Weber T."/>
        </authorList>
    </citation>
    <scope>NUCLEOTIDE SEQUENCE</scope>
    <source>
        <strain evidence="10">NBC_00436</strain>
    </source>
</reference>
<evidence type="ECO:0000256" key="4">
    <source>
        <dbReference type="ARBA" id="ARBA00022475"/>
    </source>
</evidence>
<dbReference type="InterPro" id="IPR002549">
    <property type="entry name" value="AI-2E-like"/>
</dbReference>
<feature type="transmembrane region" description="Helical" evidence="9">
    <location>
        <begin position="185"/>
        <end position="204"/>
    </location>
</feature>
<feature type="transmembrane region" description="Helical" evidence="9">
    <location>
        <begin position="244"/>
        <end position="272"/>
    </location>
</feature>
<keyword evidence="6 9" id="KW-1133">Transmembrane helix</keyword>